<proteinExistence type="predicted"/>
<dbReference type="EMBL" id="JAVREY010000099">
    <property type="protein sequence ID" value="MDT0469232.1"/>
    <property type="molecule type" value="Genomic_DNA"/>
</dbReference>
<comment type="caution">
    <text evidence="2">The sequence shown here is derived from an EMBL/GenBank/DDBJ whole genome shotgun (WGS) entry which is preliminary data.</text>
</comment>
<dbReference type="Proteomes" id="UP001183809">
    <property type="component" value="Unassembled WGS sequence"/>
</dbReference>
<dbReference type="PANTHER" id="PTHR30298:SF0">
    <property type="entry name" value="PROTEIN YBFL-RELATED"/>
    <property type="match status" value="1"/>
</dbReference>
<evidence type="ECO:0000313" key="3">
    <source>
        <dbReference type="Proteomes" id="UP001183809"/>
    </source>
</evidence>
<evidence type="ECO:0000259" key="1">
    <source>
        <dbReference type="Pfam" id="PF01609"/>
    </source>
</evidence>
<dbReference type="InterPro" id="IPR051698">
    <property type="entry name" value="Transposase_11-like"/>
</dbReference>
<evidence type="ECO:0000313" key="2">
    <source>
        <dbReference type="EMBL" id="MDT0469232.1"/>
    </source>
</evidence>
<dbReference type="InterPro" id="IPR047647">
    <property type="entry name" value="ISAs1_transpos"/>
</dbReference>
<dbReference type="PANTHER" id="PTHR30298">
    <property type="entry name" value="H REPEAT-ASSOCIATED PREDICTED TRANSPOSASE"/>
    <property type="match status" value="1"/>
</dbReference>
<dbReference type="NCBIfam" id="NF033564">
    <property type="entry name" value="transpos_ISAs1"/>
    <property type="match status" value="1"/>
</dbReference>
<reference evidence="3" key="1">
    <citation type="submission" date="2023-07" db="EMBL/GenBank/DDBJ databases">
        <title>30 novel species of actinomycetes from the DSMZ collection.</title>
        <authorList>
            <person name="Nouioui I."/>
        </authorList>
    </citation>
    <scope>NUCLEOTIDE SEQUENCE [LARGE SCALE GENOMIC DNA]</scope>
    <source>
        <strain evidence="3">DSM 41699</strain>
    </source>
</reference>
<gene>
    <name evidence="2" type="ORF">RM764_40785</name>
</gene>
<dbReference type="Pfam" id="PF01609">
    <property type="entry name" value="DDE_Tnp_1"/>
    <property type="match status" value="1"/>
</dbReference>
<accession>A0ABU2U7N9</accession>
<name>A0ABU2U7N9_9ACTN</name>
<protein>
    <submittedName>
        <fullName evidence="2">ISAs1 family transposase</fullName>
    </submittedName>
</protein>
<sequence>MPKRLLPAESTVRRLLSRIDADTLDQAIGRWLADHRPSTTGPAGLRGLSVDGKTLRGAARAQDRKIHLLAAVEHTGGLVLTQLDVGERTNEITCFQPLLDTIADLAGLVVTSDAMHTQREHATYLLGHKAHYIAIVKHNQKNLRKQLKTLPRKEIPLLGRTKDIGHGRSEIRRTKVATVNNLLFPGARQAIQIKRFRTDRKTGRTAIKTVYTVTSLTADQAIPAQLAQLIRDHWNIEALKFPLQRGQRVVTLRGEVLRRQRPGFDWGDVPVDGVLAQVRAVVLDAPYARRDAVWIFRISATSSSY</sequence>
<dbReference type="RefSeq" id="WP_311700668.1">
    <property type="nucleotide sequence ID" value="NZ_JAVREY010000099.1"/>
</dbReference>
<dbReference type="InterPro" id="IPR002559">
    <property type="entry name" value="Transposase_11"/>
</dbReference>
<feature type="domain" description="Transposase IS4-like" evidence="1">
    <location>
        <begin position="45"/>
        <end position="237"/>
    </location>
</feature>
<keyword evidence="3" id="KW-1185">Reference proteome</keyword>
<organism evidence="2 3">
    <name type="scientific">Streptomyces gibsoniae</name>
    <dbReference type="NCBI Taxonomy" id="3075529"/>
    <lineage>
        <taxon>Bacteria</taxon>
        <taxon>Bacillati</taxon>
        <taxon>Actinomycetota</taxon>
        <taxon>Actinomycetes</taxon>
        <taxon>Kitasatosporales</taxon>
        <taxon>Streptomycetaceae</taxon>
        <taxon>Streptomyces</taxon>
    </lineage>
</organism>